<dbReference type="Proteomes" id="UP001232725">
    <property type="component" value="Unassembled WGS sequence"/>
</dbReference>
<keyword evidence="2" id="KW-0472">Membrane</keyword>
<name>A0ABT9IT45_9MICC</name>
<evidence type="ECO:0000313" key="3">
    <source>
        <dbReference type="EMBL" id="MDP5228737.1"/>
    </source>
</evidence>
<sequence length="330" mass="34470">MSIMETTGTPPAVSDYAAAVRGALDDLDAHDVDELTGGLDADLLEQYRESGTVPTEVPAAYAAELRASAGFAARGSVAGPGRLRSWQQELERKARTVAARNPAIRAAWDFLVLLRPLWWVLRAWVLYQAVATLQGAGVPRFVFPHGLLTWGFFILCVLLSVGWSNRHLAKGPVLPRLLRGFNVVAAALSLLMVPWAIAAANRVPEYTGYTTPGGMCSLYDGVCHNGSVTGPLYVYGPDGTRINDVRFFDPSGSAVPIDLAQPGDPGPWRTAPRNTDGASPVPDGAGGVSGPSTPAPAPSLNAPSPSPSGAATPRPAAPTSSATAPASGRK</sequence>
<reference evidence="3 4" key="1">
    <citation type="submission" date="2023-08" db="EMBL/GenBank/DDBJ databases">
        <title>Arthrobacter horti sp. nov., isolated from forest soil.</title>
        <authorList>
            <person name="Park M."/>
        </authorList>
    </citation>
    <scope>NUCLEOTIDE SEQUENCE [LARGE SCALE GENOMIC DNA]</scope>
    <source>
        <strain evidence="3 4">YJM1</strain>
    </source>
</reference>
<organism evidence="3 4">
    <name type="scientific">Arthrobacter horti</name>
    <dbReference type="NCBI Taxonomy" id="3068273"/>
    <lineage>
        <taxon>Bacteria</taxon>
        <taxon>Bacillati</taxon>
        <taxon>Actinomycetota</taxon>
        <taxon>Actinomycetes</taxon>
        <taxon>Micrococcales</taxon>
        <taxon>Micrococcaceae</taxon>
        <taxon>Arthrobacter</taxon>
    </lineage>
</organism>
<evidence type="ECO:0000256" key="2">
    <source>
        <dbReference type="SAM" id="Phobius"/>
    </source>
</evidence>
<protein>
    <submittedName>
        <fullName evidence="3">Uncharacterized protein</fullName>
    </submittedName>
</protein>
<accession>A0ABT9IT45</accession>
<feature type="compositionally biased region" description="Low complexity" evidence="1">
    <location>
        <begin position="298"/>
        <end position="330"/>
    </location>
</feature>
<comment type="caution">
    <text evidence="3">The sequence shown here is derived from an EMBL/GenBank/DDBJ whole genome shotgun (WGS) entry which is preliminary data.</text>
</comment>
<keyword evidence="2" id="KW-0812">Transmembrane</keyword>
<dbReference type="RefSeq" id="WP_305997781.1">
    <property type="nucleotide sequence ID" value="NZ_JAVALS010000024.1"/>
</dbReference>
<evidence type="ECO:0000313" key="4">
    <source>
        <dbReference type="Proteomes" id="UP001232725"/>
    </source>
</evidence>
<feature type="transmembrane region" description="Helical" evidence="2">
    <location>
        <begin position="147"/>
        <end position="165"/>
    </location>
</feature>
<feature type="transmembrane region" description="Helical" evidence="2">
    <location>
        <begin position="177"/>
        <end position="197"/>
    </location>
</feature>
<keyword evidence="2" id="KW-1133">Transmembrane helix</keyword>
<gene>
    <name evidence="3" type="ORF">Q9R02_16395</name>
</gene>
<keyword evidence="4" id="KW-1185">Reference proteome</keyword>
<proteinExistence type="predicted"/>
<feature type="transmembrane region" description="Helical" evidence="2">
    <location>
        <begin position="110"/>
        <end position="127"/>
    </location>
</feature>
<dbReference type="EMBL" id="JAVALS010000024">
    <property type="protein sequence ID" value="MDP5228737.1"/>
    <property type="molecule type" value="Genomic_DNA"/>
</dbReference>
<evidence type="ECO:0000256" key="1">
    <source>
        <dbReference type="SAM" id="MobiDB-lite"/>
    </source>
</evidence>
<feature type="region of interest" description="Disordered" evidence="1">
    <location>
        <begin position="253"/>
        <end position="330"/>
    </location>
</feature>